<evidence type="ECO:0000256" key="1">
    <source>
        <dbReference type="ARBA" id="ARBA00004651"/>
    </source>
</evidence>
<protein>
    <submittedName>
        <fullName evidence="9">DedA family protein</fullName>
    </submittedName>
</protein>
<dbReference type="Pfam" id="PF09335">
    <property type="entry name" value="VTT_dom"/>
    <property type="match status" value="1"/>
</dbReference>
<evidence type="ECO:0000256" key="3">
    <source>
        <dbReference type="ARBA" id="ARBA00022475"/>
    </source>
</evidence>
<keyword evidence="10" id="KW-1185">Reference proteome</keyword>
<reference evidence="10" key="1">
    <citation type="submission" date="2019-07" db="EMBL/GenBank/DDBJ databases">
        <title>Chitinimonas sp. nov., isolated from Ny-Alesund, arctica soil.</title>
        <authorList>
            <person name="Xu Q."/>
            <person name="Peng F."/>
        </authorList>
    </citation>
    <scope>NUCLEOTIDE SEQUENCE [LARGE SCALE GENOMIC DNA]</scope>
    <source>
        <strain evidence="10">R3-44</strain>
    </source>
</reference>
<dbReference type="PANTHER" id="PTHR30353">
    <property type="entry name" value="INNER MEMBRANE PROTEIN DEDA-RELATED"/>
    <property type="match status" value="1"/>
</dbReference>
<dbReference type="InterPro" id="IPR032818">
    <property type="entry name" value="DedA-like"/>
</dbReference>
<dbReference type="EMBL" id="CP041730">
    <property type="protein sequence ID" value="QDQ27478.1"/>
    <property type="molecule type" value="Genomic_DNA"/>
</dbReference>
<sequence>MDYSFINILLHLDQFLAILVSQYGVWIYLILFLVVFCETGVLVLPFLPGDSLLFVAGAVAAQGDMNPYLLAVCLMSAAILGDSTNYLVGRRAGSALFRKESRFIRRDYLERTQAFYARHGGKTVALARFVPIVRTFAPFVAGMAEMPYRKFLTFSVVGSIVWVGSLVTVGYQFGQVEFIRKNLSLIAIIGLSAAVIPAVLGMLSQYLRSMRRAN</sequence>
<feature type="transmembrane region" description="Helical" evidence="7">
    <location>
        <begin position="151"/>
        <end position="171"/>
    </location>
</feature>
<evidence type="ECO:0000313" key="10">
    <source>
        <dbReference type="Proteomes" id="UP000317550"/>
    </source>
</evidence>
<feature type="domain" description="VTT" evidence="8">
    <location>
        <begin position="47"/>
        <end position="172"/>
    </location>
</feature>
<dbReference type="AlphaFoldDB" id="A0A516SHG0"/>
<dbReference type="OrthoDB" id="9813426at2"/>
<name>A0A516SHG0_9NEIS</name>
<gene>
    <name evidence="9" type="ORF">FNU76_14555</name>
</gene>
<dbReference type="NCBIfam" id="NF008102">
    <property type="entry name" value="PRK10847.1"/>
    <property type="match status" value="1"/>
</dbReference>
<keyword evidence="3 7" id="KW-1003">Cell membrane</keyword>
<dbReference type="Proteomes" id="UP000317550">
    <property type="component" value="Chromosome"/>
</dbReference>
<accession>A0A516SHG0</accession>
<organism evidence="9 10">
    <name type="scientific">Chitinimonas arctica</name>
    <dbReference type="NCBI Taxonomy" id="2594795"/>
    <lineage>
        <taxon>Bacteria</taxon>
        <taxon>Pseudomonadati</taxon>
        <taxon>Pseudomonadota</taxon>
        <taxon>Betaproteobacteria</taxon>
        <taxon>Neisseriales</taxon>
        <taxon>Chitinibacteraceae</taxon>
        <taxon>Chitinimonas</taxon>
    </lineage>
</organism>
<keyword evidence="4 7" id="KW-0812">Transmembrane</keyword>
<evidence type="ECO:0000256" key="6">
    <source>
        <dbReference type="ARBA" id="ARBA00023136"/>
    </source>
</evidence>
<comment type="similarity">
    <text evidence="2 7">Belongs to the DedA family.</text>
</comment>
<evidence type="ECO:0000256" key="7">
    <source>
        <dbReference type="RuleBase" id="RU367016"/>
    </source>
</evidence>
<keyword evidence="6 7" id="KW-0472">Membrane</keyword>
<dbReference type="PANTHER" id="PTHR30353:SF0">
    <property type="entry name" value="TRANSMEMBRANE PROTEIN"/>
    <property type="match status" value="1"/>
</dbReference>
<keyword evidence="5 7" id="KW-1133">Transmembrane helix</keyword>
<dbReference type="GO" id="GO:0005886">
    <property type="term" value="C:plasma membrane"/>
    <property type="evidence" value="ECO:0007669"/>
    <property type="project" value="UniProtKB-SubCell"/>
</dbReference>
<dbReference type="InterPro" id="IPR032816">
    <property type="entry name" value="VTT_dom"/>
</dbReference>
<feature type="transmembrane region" description="Helical" evidence="7">
    <location>
        <begin position="67"/>
        <end position="88"/>
    </location>
</feature>
<dbReference type="RefSeq" id="WP_144278871.1">
    <property type="nucleotide sequence ID" value="NZ_CP041730.1"/>
</dbReference>
<evidence type="ECO:0000256" key="4">
    <source>
        <dbReference type="ARBA" id="ARBA00022692"/>
    </source>
</evidence>
<dbReference type="InterPro" id="IPR058127">
    <property type="entry name" value="DedA"/>
</dbReference>
<evidence type="ECO:0000256" key="2">
    <source>
        <dbReference type="ARBA" id="ARBA00010792"/>
    </source>
</evidence>
<comment type="subcellular location">
    <subcellularLocation>
        <location evidence="1 7">Cell membrane</location>
        <topology evidence="1 7">Multi-pass membrane protein</topology>
    </subcellularLocation>
</comment>
<feature type="transmembrane region" description="Helical" evidence="7">
    <location>
        <begin position="183"/>
        <end position="203"/>
    </location>
</feature>
<evidence type="ECO:0000259" key="8">
    <source>
        <dbReference type="Pfam" id="PF09335"/>
    </source>
</evidence>
<feature type="transmembrane region" description="Helical" evidence="7">
    <location>
        <begin position="25"/>
        <end position="47"/>
    </location>
</feature>
<evidence type="ECO:0000256" key="5">
    <source>
        <dbReference type="ARBA" id="ARBA00022989"/>
    </source>
</evidence>
<dbReference type="KEGG" id="cari:FNU76_14555"/>
<evidence type="ECO:0000313" key="9">
    <source>
        <dbReference type="EMBL" id="QDQ27478.1"/>
    </source>
</evidence>
<proteinExistence type="inferred from homology"/>